<organism evidence="2 3">
    <name type="scientific">Flavobacterium soyangense</name>
    <dbReference type="NCBI Taxonomy" id="2023265"/>
    <lineage>
        <taxon>Bacteria</taxon>
        <taxon>Pseudomonadati</taxon>
        <taxon>Bacteroidota</taxon>
        <taxon>Flavobacteriia</taxon>
        <taxon>Flavobacteriales</taxon>
        <taxon>Flavobacteriaceae</taxon>
        <taxon>Flavobacterium</taxon>
    </lineage>
</organism>
<evidence type="ECO:0000259" key="1">
    <source>
        <dbReference type="SMART" id="SM01321"/>
    </source>
</evidence>
<keyword evidence="3" id="KW-1185">Reference proteome</keyword>
<dbReference type="SUPFAM" id="SSF143422">
    <property type="entry name" value="Transposase IS200-like"/>
    <property type="match status" value="1"/>
</dbReference>
<sequence>MSDGYKIRDQTLPHFVTATVVDWVDVFTRKSYRDLVIECLVFCIREKALVLYGYVIMSNHLHMVVQSGNGELSDLMRDFKKFTAAKIIEKIKSDPESRREWMLERFKLATESHSRNKKYQFWQYGNHPEEIYSNKFMWSKLDYIHLNPVRAGIVEKASEYIYSSASNYVCDTGLLKIEKADIPIVDVLNLNNFTRYNEY</sequence>
<dbReference type="InterPro" id="IPR036515">
    <property type="entry name" value="Transposase_17_sf"/>
</dbReference>
<dbReference type="GO" id="GO:0006313">
    <property type="term" value="P:DNA transposition"/>
    <property type="evidence" value="ECO:0007669"/>
    <property type="project" value="InterPro"/>
</dbReference>
<dbReference type="GO" id="GO:0004803">
    <property type="term" value="F:transposase activity"/>
    <property type="evidence" value="ECO:0007669"/>
    <property type="project" value="InterPro"/>
</dbReference>
<dbReference type="NCBIfam" id="NF047646">
    <property type="entry name" value="REP_Tyr_transpos"/>
    <property type="match status" value="1"/>
</dbReference>
<dbReference type="SMART" id="SM01321">
    <property type="entry name" value="Y1_Tnp"/>
    <property type="match status" value="1"/>
</dbReference>
<evidence type="ECO:0000313" key="2">
    <source>
        <dbReference type="EMBL" id="MBF2708277.1"/>
    </source>
</evidence>
<dbReference type="PANTHER" id="PTHR36966:SF1">
    <property type="entry name" value="REP-ASSOCIATED TYROSINE TRANSPOSASE"/>
    <property type="match status" value="1"/>
</dbReference>
<dbReference type="InterPro" id="IPR052715">
    <property type="entry name" value="RAYT_transposase"/>
</dbReference>
<name>A0A930UA15_9FLAO</name>
<comment type="caution">
    <text evidence="2">The sequence shown here is derived from an EMBL/GenBank/DDBJ whole genome shotgun (WGS) entry which is preliminary data.</text>
</comment>
<dbReference type="Gene3D" id="3.30.70.1290">
    <property type="entry name" value="Transposase IS200-like"/>
    <property type="match status" value="1"/>
</dbReference>
<dbReference type="GO" id="GO:0043565">
    <property type="term" value="F:sequence-specific DNA binding"/>
    <property type="evidence" value="ECO:0007669"/>
    <property type="project" value="TreeGrafter"/>
</dbReference>
<reference evidence="2" key="1">
    <citation type="submission" date="2020-11" db="EMBL/GenBank/DDBJ databases">
        <title>Genome of Flavobacterium soyangense.</title>
        <authorList>
            <person name="Liu Q."/>
            <person name="Xin Y.-H."/>
        </authorList>
    </citation>
    <scope>NUCLEOTIDE SEQUENCE</scope>
    <source>
        <strain evidence="2">CGMCC 1.13493</strain>
    </source>
</reference>
<feature type="domain" description="Transposase IS200-like" evidence="1">
    <location>
        <begin position="9"/>
        <end position="147"/>
    </location>
</feature>
<dbReference type="PANTHER" id="PTHR36966">
    <property type="entry name" value="REP-ASSOCIATED TYROSINE TRANSPOSASE"/>
    <property type="match status" value="1"/>
</dbReference>
<gene>
    <name evidence="2" type="ORF">IR213_06705</name>
</gene>
<dbReference type="Pfam" id="PF01797">
    <property type="entry name" value="Y1_Tnp"/>
    <property type="match status" value="1"/>
</dbReference>
<dbReference type="EMBL" id="JADHEC010000011">
    <property type="protein sequence ID" value="MBF2708277.1"/>
    <property type="molecule type" value="Genomic_DNA"/>
</dbReference>
<dbReference type="InterPro" id="IPR002686">
    <property type="entry name" value="Transposase_17"/>
</dbReference>
<protein>
    <submittedName>
        <fullName evidence="2">Transposase</fullName>
    </submittedName>
</protein>
<dbReference type="AlphaFoldDB" id="A0A930UA15"/>
<evidence type="ECO:0000313" key="3">
    <source>
        <dbReference type="Proteomes" id="UP000646211"/>
    </source>
</evidence>
<accession>A0A930UA15</accession>
<proteinExistence type="predicted"/>
<dbReference type="Proteomes" id="UP000646211">
    <property type="component" value="Unassembled WGS sequence"/>
</dbReference>
<dbReference type="RefSeq" id="WP_194311536.1">
    <property type="nucleotide sequence ID" value="NZ_JADHEC010000011.1"/>
</dbReference>